<gene>
    <name evidence="5" type="ORF">FC65_GL000437</name>
</gene>
<comment type="similarity">
    <text evidence="1">Belongs to the AAA ATPase family. RarA/MGS1/WRNIP1 subfamily.</text>
</comment>
<dbReference type="Pfam" id="PF00004">
    <property type="entry name" value="AAA"/>
    <property type="match status" value="1"/>
</dbReference>
<dbReference type="InterPro" id="IPR021886">
    <property type="entry name" value="MgsA_C"/>
</dbReference>
<dbReference type="PANTHER" id="PTHR13779">
    <property type="entry name" value="WERNER HELICASE-INTERACTING PROTEIN 1 FAMILY MEMBER"/>
    <property type="match status" value="1"/>
</dbReference>
<protein>
    <submittedName>
        <fullName evidence="5">Recombination factor protein RarA</fullName>
    </submittedName>
</protein>
<evidence type="ECO:0000313" key="5">
    <source>
        <dbReference type="EMBL" id="KRM30744.1"/>
    </source>
</evidence>
<dbReference type="Gene3D" id="1.10.8.60">
    <property type="match status" value="1"/>
</dbReference>
<dbReference type="PANTHER" id="PTHR13779:SF7">
    <property type="entry name" value="ATPASE WRNIP1"/>
    <property type="match status" value="1"/>
</dbReference>
<dbReference type="SMART" id="SM00382">
    <property type="entry name" value="AAA"/>
    <property type="match status" value="1"/>
</dbReference>
<evidence type="ECO:0000256" key="1">
    <source>
        <dbReference type="ARBA" id="ARBA00008959"/>
    </source>
</evidence>
<keyword evidence="3" id="KW-0067">ATP-binding</keyword>
<dbReference type="InterPro" id="IPR003959">
    <property type="entry name" value="ATPase_AAA_core"/>
</dbReference>
<dbReference type="SUPFAM" id="SSF52540">
    <property type="entry name" value="P-loop containing nucleoside triphosphate hydrolases"/>
    <property type="match status" value="1"/>
</dbReference>
<evidence type="ECO:0000256" key="2">
    <source>
        <dbReference type="ARBA" id="ARBA00022741"/>
    </source>
</evidence>
<dbReference type="InterPro" id="IPR051314">
    <property type="entry name" value="AAA_ATPase_RarA/MGS1/WRNIP1"/>
</dbReference>
<dbReference type="CDD" id="cd00009">
    <property type="entry name" value="AAA"/>
    <property type="match status" value="1"/>
</dbReference>
<dbReference type="Pfam" id="PF16193">
    <property type="entry name" value="AAA_assoc_2"/>
    <property type="match status" value="1"/>
</dbReference>
<keyword evidence="2" id="KW-0547">Nucleotide-binding</keyword>
<dbReference type="InterPro" id="IPR003593">
    <property type="entry name" value="AAA+_ATPase"/>
</dbReference>
<dbReference type="Gene3D" id="1.10.3710.10">
    <property type="entry name" value="DNA polymerase III clamp loader subunits, C-terminal domain"/>
    <property type="match status" value="1"/>
</dbReference>
<comment type="caution">
    <text evidence="5">The sequence shown here is derived from an EMBL/GenBank/DDBJ whole genome shotgun (WGS) entry which is preliminary data.</text>
</comment>
<dbReference type="SUPFAM" id="SSF48019">
    <property type="entry name" value="post-AAA+ oligomerization domain-like"/>
    <property type="match status" value="1"/>
</dbReference>
<proteinExistence type="inferred from homology"/>
<dbReference type="CDD" id="cd18139">
    <property type="entry name" value="HLD_clamp_RarA"/>
    <property type="match status" value="1"/>
</dbReference>
<keyword evidence="6" id="KW-1185">Reference proteome</keyword>
<name>A0ABR5PLN7_9LACO</name>
<evidence type="ECO:0000259" key="4">
    <source>
        <dbReference type="SMART" id="SM00382"/>
    </source>
</evidence>
<evidence type="ECO:0000256" key="3">
    <source>
        <dbReference type="ARBA" id="ARBA00022840"/>
    </source>
</evidence>
<dbReference type="InterPro" id="IPR008921">
    <property type="entry name" value="DNA_pol3_clamp-load_cplx_C"/>
</dbReference>
<dbReference type="InterPro" id="IPR032423">
    <property type="entry name" value="AAA_assoc_2"/>
</dbReference>
<reference evidence="5 6" key="1">
    <citation type="journal article" date="2015" name="Genome Announc.">
        <title>Expanding the biotechnology potential of lactobacilli through comparative genomics of 213 strains and associated genera.</title>
        <authorList>
            <person name="Sun Z."/>
            <person name="Harris H.M."/>
            <person name="McCann A."/>
            <person name="Guo C."/>
            <person name="Argimon S."/>
            <person name="Zhang W."/>
            <person name="Yang X."/>
            <person name="Jeffery I.B."/>
            <person name="Cooney J.C."/>
            <person name="Kagawa T.F."/>
            <person name="Liu W."/>
            <person name="Song Y."/>
            <person name="Salvetti E."/>
            <person name="Wrobel A."/>
            <person name="Rasinkangas P."/>
            <person name="Parkhill J."/>
            <person name="Rea M.C."/>
            <person name="O'Sullivan O."/>
            <person name="Ritari J."/>
            <person name="Douillard F.P."/>
            <person name="Paul Ross R."/>
            <person name="Yang R."/>
            <person name="Briner A.E."/>
            <person name="Felis G.E."/>
            <person name="de Vos W.M."/>
            <person name="Barrangou R."/>
            <person name="Klaenhammer T.R."/>
            <person name="Caufield P.W."/>
            <person name="Cui Y."/>
            <person name="Zhang H."/>
            <person name="O'Toole P.W."/>
        </authorList>
    </citation>
    <scope>NUCLEOTIDE SEQUENCE [LARGE SCALE GENOMIC DNA]</scope>
    <source>
        <strain evidence="5 6">DSM 15836</strain>
    </source>
</reference>
<dbReference type="Pfam" id="PF12002">
    <property type="entry name" value="MgsA_C"/>
    <property type="match status" value="1"/>
</dbReference>
<dbReference type="EMBL" id="AZFI01000014">
    <property type="protein sequence ID" value="KRM30744.1"/>
    <property type="molecule type" value="Genomic_DNA"/>
</dbReference>
<dbReference type="Gene3D" id="1.20.272.10">
    <property type="match status" value="1"/>
</dbReference>
<dbReference type="Gene3D" id="3.40.50.300">
    <property type="entry name" value="P-loop containing nucleotide triphosphate hydrolases"/>
    <property type="match status" value="1"/>
</dbReference>
<accession>A0ABR5PLN7</accession>
<evidence type="ECO:0000313" key="6">
    <source>
        <dbReference type="Proteomes" id="UP000051217"/>
    </source>
</evidence>
<organism evidence="5 6">
    <name type="scientific">Ligilactobacillus acidipiscis DSM 15836</name>
    <dbReference type="NCBI Taxonomy" id="1423716"/>
    <lineage>
        <taxon>Bacteria</taxon>
        <taxon>Bacillati</taxon>
        <taxon>Bacillota</taxon>
        <taxon>Bacilli</taxon>
        <taxon>Lactobacillales</taxon>
        <taxon>Lactobacillaceae</taxon>
        <taxon>Ligilactobacillus</taxon>
    </lineage>
</organism>
<sequence length="441" mass="48370">MLLQLDIFNILIQGGKGLKPLAYRMRPQKIEDIVGQQHLVGPGKIIDRMVKARLLSSMILYGPPGTGKTSIASAIAGSTKYAFRTLNAATDSKKDLEIVAEEAKMSGTVVLMLDEIHRLTKPKQDFLLPHLEKGSIILIGATTENPYISINPAIRSRTQIYEVKPLTEEDIKQAIDRALADTENGLGKMNIELSSEAMTHLTQATHGDLRSTLNALELAAKSTAPDTKDGKVHIDLAIVEECLQKKALVQDKDGDAHYDVISAFQKSIRGSDTDAALHYLARLLEAGDLISVNRRLLTIAYEDVGLANPAAAARTVSAVTAAEKIGLPEARIPLANAVIELSISPKSNSAISAIDAAIADVRQGNYGDVPDTLKDAHYKGAEKLGHGTDYKFPHDFPHDWVKQTYLPAKIKERQYYHAKENGRIEQAFKKQYDLLRQAQRK</sequence>
<dbReference type="InterPro" id="IPR027417">
    <property type="entry name" value="P-loop_NTPase"/>
</dbReference>
<dbReference type="Proteomes" id="UP000051217">
    <property type="component" value="Unassembled WGS sequence"/>
</dbReference>
<feature type="domain" description="AAA+ ATPase" evidence="4">
    <location>
        <begin position="54"/>
        <end position="166"/>
    </location>
</feature>